<protein>
    <submittedName>
        <fullName evidence="1">Flavodoxin</fullName>
    </submittedName>
</protein>
<name>A0AAE9Y8A0_9ACTN</name>
<dbReference type="AlphaFoldDB" id="A0AAE9Y8A0"/>
<dbReference type="KEGG" id="ima:PO878_06680"/>
<dbReference type="Proteomes" id="UP001216390">
    <property type="component" value="Chromosome"/>
</dbReference>
<gene>
    <name evidence="1" type="ORF">PO878_06680</name>
</gene>
<dbReference type="Gene3D" id="3.40.50.360">
    <property type="match status" value="1"/>
</dbReference>
<keyword evidence="2" id="KW-1185">Reference proteome</keyword>
<organism evidence="1 2">
    <name type="scientific">Iamia majanohamensis</name>
    <dbReference type="NCBI Taxonomy" id="467976"/>
    <lineage>
        <taxon>Bacteria</taxon>
        <taxon>Bacillati</taxon>
        <taxon>Actinomycetota</taxon>
        <taxon>Acidimicrobiia</taxon>
        <taxon>Acidimicrobiales</taxon>
        <taxon>Iamiaceae</taxon>
        <taxon>Iamia</taxon>
    </lineage>
</organism>
<reference evidence="1" key="1">
    <citation type="submission" date="2023-01" db="EMBL/GenBank/DDBJ databases">
        <title>The diversity of Class Acidimicrobiia in South China Sea sediment environments and the proposal of Iamia marina sp. nov., a novel species of the genus Iamia.</title>
        <authorList>
            <person name="He Y."/>
            <person name="Tian X."/>
        </authorList>
    </citation>
    <scope>NUCLEOTIDE SEQUENCE</scope>
    <source>
        <strain evidence="1">DSM 19957</strain>
    </source>
</reference>
<dbReference type="RefSeq" id="WP_272737929.1">
    <property type="nucleotide sequence ID" value="NZ_CP116942.1"/>
</dbReference>
<sequence length="151" mass="15374">MARLLIVHHTPSPNLHTMLEAVRAGAGDPQIGDVEVVVRAALSATAADALAADGYVVGGPANLGMLAGAVKHFFDTIYYPCLEETRGRPFGAYLHGGDDTTGAARDLQKITGGLGWEKVAEVVEVSGPVDGAATDACTDLGGVVAATIGSF</sequence>
<dbReference type="InterPro" id="IPR029039">
    <property type="entry name" value="Flavoprotein-like_sf"/>
</dbReference>
<dbReference type="SUPFAM" id="SSF52218">
    <property type="entry name" value="Flavoproteins"/>
    <property type="match status" value="1"/>
</dbReference>
<proteinExistence type="predicted"/>
<evidence type="ECO:0000313" key="1">
    <source>
        <dbReference type="EMBL" id="WCO68412.1"/>
    </source>
</evidence>
<evidence type="ECO:0000313" key="2">
    <source>
        <dbReference type="Proteomes" id="UP001216390"/>
    </source>
</evidence>
<accession>A0AAE9Y8A0</accession>
<dbReference type="EMBL" id="CP116942">
    <property type="protein sequence ID" value="WCO68412.1"/>
    <property type="molecule type" value="Genomic_DNA"/>
</dbReference>